<sequence>MASKAIIDRIEAQAAMPGAAKKNADGTTTTVDPAATEKQKIDARLEDSEIKTELMVNQILSINEGSEANAVSKKSEAPKDTAGRLTNQEKTMDGIEAQLQDLGTRYDLVYKPYEAPKSSDAPTDKSRMDAIELRHKHMNRMIKRLITLVESDVT</sequence>
<evidence type="ECO:0000313" key="5">
    <source>
        <dbReference type="Proteomes" id="UP000537729"/>
    </source>
</evidence>
<dbReference type="EMBL" id="CP039631">
    <property type="protein sequence ID" value="QGH44865.1"/>
    <property type="molecule type" value="Genomic_DNA"/>
</dbReference>
<dbReference type="RefSeq" id="WP_017849989.1">
    <property type="nucleotide sequence ID" value="NZ_CP142041.1"/>
</dbReference>
<feature type="region of interest" description="Disordered" evidence="1">
    <location>
        <begin position="66"/>
        <end position="91"/>
    </location>
</feature>
<evidence type="ECO:0000256" key="1">
    <source>
        <dbReference type="SAM" id="MobiDB-lite"/>
    </source>
</evidence>
<dbReference type="EMBL" id="JAAQWG010000027">
    <property type="protein sequence ID" value="NMY10523.1"/>
    <property type="molecule type" value="Genomic_DNA"/>
</dbReference>
<evidence type="ECO:0000313" key="2">
    <source>
        <dbReference type="EMBL" id="NMY10523.1"/>
    </source>
</evidence>
<evidence type="ECO:0000313" key="4">
    <source>
        <dbReference type="Proteomes" id="UP000298274"/>
    </source>
</evidence>
<proteinExistence type="predicted"/>
<dbReference type="Proteomes" id="UP000298274">
    <property type="component" value="Chromosome"/>
</dbReference>
<reference evidence="2 5" key="2">
    <citation type="journal article" date="2020" name="Front. Microbiol.">
        <title>Genetic Organization of the aprX-lipA2 Operon Affects the Proteolytic Potential of Pseudomonas Species in Milk.</title>
        <authorList>
            <person name="Maier C."/>
            <person name="Huptas C."/>
            <person name="von Neubeck M."/>
            <person name="Scherer S."/>
            <person name="Wenning M."/>
            <person name="Lucking G."/>
        </authorList>
    </citation>
    <scope>NUCLEOTIDE SEQUENCE [LARGE SCALE GENOMIC DNA]</scope>
    <source>
        <strain evidence="2 5">DSM 16272</strain>
    </source>
</reference>
<reference evidence="3" key="3">
    <citation type="submission" date="2020-01" db="EMBL/GenBank/DDBJ databases">
        <title>Complete genome sequence of Pseudomonas veronii strain PVy, a versatile degrader capable of using multiple contaminants as sole carbon sources.</title>
        <authorList>
            <person name="Lopez-Echartea E."/>
            <person name="Ridl J."/>
            <person name="Pajer P."/>
            <person name="Strejcek M."/>
            <person name="Suman J."/>
            <person name="Uhlik O."/>
        </authorList>
    </citation>
    <scope>NUCLEOTIDE SEQUENCE</scope>
    <source>
        <strain evidence="3">Pvy</strain>
    </source>
</reference>
<organism evidence="3 4">
    <name type="scientific">Pseudomonas veronii</name>
    <dbReference type="NCBI Taxonomy" id="76761"/>
    <lineage>
        <taxon>Bacteria</taxon>
        <taxon>Pseudomonadati</taxon>
        <taxon>Pseudomonadota</taxon>
        <taxon>Gammaproteobacteria</taxon>
        <taxon>Pseudomonadales</taxon>
        <taxon>Pseudomonadaceae</taxon>
        <taxon>Pseudomonas</taxon>
    </lineage>
</organism>
<feature type="region of interest" description="Disordered" evidence="1">
    <location>
        <begin position="16"/>
        <end position="40"/>
    </location>
</feature>
<dbReference type="Proteomes" id="UP000537729">
    <property type="component" value="Unassembled WGS sequence"/>
</dbReference>
<protein>
    <submittedName>
        <fullName evidence="3">Type III secretion effector protein</fullName>
    </submittedName>
</protein>
<feature type="compositionally biased region" description="Basic and acidic residues" evidence="1">
    <location>
        <begin position="73"/>
        <end position="82"/>
    </location>
</feature>
<gene>
    <name evidence="3" type="ORF">E4167_08845</name>
    <name evidence="2" type="ORF">HBO38_18975</name>
</gene>
<name>A0A5Q2U6I1_PSEVE</name>
<reference evidence="4" key="1">
    <citation type="submission" date="2019-04" db="EMBL/GenBank/DDBJ databases">
        <title>Complete genome sequence of Pseudomonas veronii strain PVy, a versatile degrader capable of using multiple contaminants as sole carbon sources.</title>
        <authorList>
            <person name="Lopez-Echartea E."/>
            <person name="Ridl J."/>
            <person name="Pajer P."/>
            <person name="Strejcek M."/>
            <person name="Suman J."/>
            <person name="Uhlik O."/>
        </authorList>
    </citation>
    <scope>NUCLEOTIDE SEQUENCE [LARGE SCALE GENOMIC DNA]</scope>
    <source>
        <strain evidence="4">Pvy</strain>
    </source>
</reference>
<evidence type="ECO:0000313" key="3">
    <source>
        <dbReference type="EMBL" id="QGH44865.1"/>
    </source>
</evidence>
<accession>A0A5Q2U6I1</accession>
<dbReference type="AlphaFoldDB" id="A0A5Q2U6I1"/>